<dbReference type="AlphaFoldDB" id="A0AAN4ZKU3"/>
<gene>
    <name evidence="2" type="ORF">PMAYCL1PPCAC_11919</name>
</gene>
<protein>
    <recommendedName>
        <fullName evidence="1">Abl-interactor homeo-domain homologous domain-containing protein</fullName>
    </recommendedName>
</protein>
<dbReference type="Proteomes" id="UP001328107">
    <property type="component" value="Unassembled WGS sequence"/>
</dbReference>
<feature type="non-terminal residue" evidence="2">
    <location>
        <position position="1"/>
    </location>
</feature>
<name>A0AAN4ZKU3_9BILA</name>
<keyword evidence="3" id="KW-1185">Reference proteome</keyword>
<reference evidence="3" key="1">
    <citation type="submission" date="2022-10" db="EMBL/GenBank/DDBJ databases">
        <title>Genome assembly of Pristionchus species.</title>
        <authorList>
            <person name="Yoshida K."/>
            <person name="Sommer R.J."/>
        </authorList>
    </citation>
    <scope>NUCLEOTIDE SEQUENCE [LARGE SCALE GENOMIC DNA]</scope>
    <source>
        <strain evidence="3">RS5460</strain>
    </source>
</reference>
<dbReference type="Pfam" id="PF07815">
    <property type="entry name" value="Abi_HHR"/>
    <property type="match status" value="1"/>
</dbReference>
<dbReference type="InterPro" id="IPR012849">
    <property type="entry name" value="Abl-interactor_HHR_dom"/>
</dbReference>
<sequence>HLLADRTGSTGDWYADTNKSIPKQHKIIIPDTEGPVGRYKRTPIDFSQLDSVGHGTRSTEQTFLNRSSATMSRAISPVSGNNSNITMKFTRTTALPWPI</sequence>
<proteinExistence type="predicted"/>
<comment type="caution">
    <text evidence="2">The sequence shown here is derived from an EMBL/GenBank/DDBJ whole genome shotgun (WGS) entry which is preliminary data.</text>
</comment>
<dbReference type="EMBL" id="BTRK01000003">
    <property type="protein sequence ID" value="GMR41724.1"/>
    <property type="molecule type" value="Genomic_DNA"/>
</dbReference>
<evidence type="ECO:0000313" key="2">
    <source>
        <dbReference type="EMBL" id="GMR41724.1"/>
    </source>
</evidence>
<feature type="domain" description="Abl-interactor homeo-domain homologous" evidence="1">
    <location>
        <begin position="17"/>
        <end position="68"/>
    </location>
</feature>
<evidence type="ECO:0000259" key="1">
    <source>
        <dbReference type="Pfam" id="PF07815"/>
    </source>
</evidence>
<accession>A0AAN4ZKU3</accession>
<organism evidence="2 3">
    <name type="scientific">Pristionchus mayeri</name>
    <dbReference type="NCBI Taxonomy" id="1317129"/>
    <lineage>
        <taxon>Eukaryota</taxon>
        <taxon>Metazoa</taxon>
        <taxon>Ecdysozoa</taxon>
        <taxon>Nematoda</taxon>
        <taxon>Chromadorea</taxon>
        <taxon>Rhabditida</taxon>
        <taxon>Rhabditina</taxon>
        <taxon>Diplogasteromorpha</taxon>
        <taxon>Diplogasteroidea</taxon>
        <taxon>Neodiplogasteridae</taxon>
        <taxon>Pristionchus</taxon>
    </lineage>
</organism>
<evidence type="ECO:0000313" key="3">
    <source>
        <dbReference type="Proteomes" id="UP001328107"/>
    </source>
</evidence>